<dbReference type="PANTHER" id="PTHR39338">
    <property type="entry name" value="BLL5662 PROTEIN-RELATED"/>
    <property type="match status" value="1"/>
</dbReference>
<proteinExistence type="predicted"/>
<organism evidence="1 2">
    <name type="scientific">Pacificimonas pallii</name>
    <dbReference type="NCBI Taxonomy" id="2827236"/>
    <lineage>
        <taxon>Bacteria</taxon>
        <taxon>Pseudomonadati</taxon>
        <taxon>Pseudomonadota</taxon>
        <taxon>Alphaproteobacteria</taxon>
        <taxon>Sphingomonadales</taxon>
        <taxon>Sphingosinicellaceae</taxon>
        <taxon>Pacificimonas</taxon>
    </lineage>
</organism>
<evidence type="ECO:0000313" key="2">
    <source>
        <dbReference type="Proteomes" id="UP000722336"/>
    </source>
</evidence>
<dbReference type="Proteomes" id="UP000722336">
    <property type="component" value="Unassembled WGS sequence"/>
</dbReference>
<dbReference type="EMBL" id="JAGSPA010000003">
    <property type="protein sequence ID" value="MBV7257147.1"/>
    <property type="molecule type" value="Genomic_DNA"/>
</dbReference>
<keyword evidence="2" id="KW-1185">Reference proteome</keyword>
<accession>A0ABS6SH16</accession>
<reference evidence="1 2" key="1">
    <citation type="submission" date="2021-04" db="EMBL/GenBank/DDBJ databases">
        <authorList>
            <person name="Pira H."/>
            <person name="Risdian C."/>
            <person name="Wink J."/>
        </authorList>
    </citation>
    <scope>NUCLEOTIDE SEQUENCE [LARGE SCALE GENOMIC DNA]</scope>
    <source>
        <strain evidence="1 2">WHA3</strain>
    </source>
</reference>
<protein>
    <submittedName>
        <fullName evidence="1">VWA domain-containing protein</fullName>
    </submittedName>
</protein>
<dbReference type="PANTHER" id="PTHR39338:SF7">
    <property type="entry name" value="BLL6692 PROTEIN"/>
    <property type="match status" value="1"/>
</dbReference>
<dbReference type="RefSeq" id="WP_218445976.1">
    <property type="nucleotide sequence ID" value="NZ_JAGSPA010000003.1"/>
</dbReference>
<evidence type="ECO:0000313" key="1">
    <source>
        <dbReference type="EMBL" id="MBV7257147.1"/>
    </source>
</evidence>
<name>A0ABS6SH16_9SPHN</name>
<sequence>MFLNFFDELRAARIPVTLKEHLTLLEALKADVIDRRVEDFYYLSRSAYVKDEAMLDRFDQVFGKVFQGLETTYEEETAEIPEDWLRQLAEAVFDEEEMKAIEEKGFDEIMEELKKRLEEQEKRHEGGNKWIGTGGKSPFGNGGFNPAGVRIGGKGGQRKAIKVWEKREFRNLDDDVELGTRNIKIALRRLRRFARDGAEDELDLQSTIRGTANKGYLDIVMRPERRNAVKVLIFFDIGGSMDGHIKTCEELFSAASSEFKNMEYFYFHNMPYEAVWKDNVRRWSERVPMFDILHKYPHDYKLIFVGDASMSPYEINYPGGSVEHWNEEPGEVWLRRMTDVYHSAVWLNPIPEKHWQYGQSVQMIRTLMEGRMYPLTLGGLDAAMRTLTRSV</sequence>
<comment type="caution">
    <text evidence="1">The sequence shown here is derived from an EMBL/GenBank/DDBJ whole genome shotgun (WGS) entry which is preliminary data.</text>
</comment>
<gene>
    <name evidence="1" type="ORF">KCG44_10175</name>
</gene>